<organism evidence="4 5">
    <name type="scientific">Alteromonas genovensis</name>
    <dbReference type="NCBI Taxonomy" id="471225"/>
    <lineage>
        <taxon>Bacteria</taxon>
        <taxon>Pseudomonadati</taxon>
        <taxon>Pseudomonadota</taxon>
        <taxon>Gammaproteobacteria</taxon>
        <taxon>Alteromonadales</taxon>
        <taxon>Alteromonadaceae</taxon>
        <taxon>Alteromonas/Salinimonas group</taxon>
        <taxon>Alteromonas</taxon>
    </lineage>
</organism>
<keyword evidence="2" id="KW-0325">Glycoprotein</keyword>
<dbReference type="PANTHER" id="PTHR10605:SF56">
    <property type="entry name" value="BIFUNCTIONAL HEPARAN SULFATE N-DEACETYLASE_N-SULFOTRANSFERASE"/>
    <property type="match status" value="1"/>
</dbReference>
<dbReference type="Proteomes" id="UP000471381">
    <property type="component" value="Unassembled WGS sequence"/>
</dbReference>
<feature type="domain" description="Sulfotransferase" evidence="3">
    <location>
        <begin position="5"/>
        <end position="210"/>
    </location>
</feature>
<dbReference type="InterPro" id="IPR037359">
    <property type="entry name" value="NST/OST"/>
</dbReference>
<keyword evidence="5" id="KW-1185">Reference proteome</keyword>
<evidence type="ECO:0000313" key="5">
    <source>
        <dbReference type="Proteomes" id="UP000471381"/>
    </source>
</evidence>
<evidence type="ECO:0000259" key="3">
    <source>
        <dbReference type="Pfam" id="PF00685"/>
    </source>
</evidence>
<gene>
    <name evidence="4" type="ORF">GTQ48_01940</name>
</gene>
<comment type="caution">
    <text evidence="4">The sequence shown here is derived from an EMBL/GenBank/DDBJ whole genome shotgun (WGS) entry which is preliminary data.</text>
</comment>
<proteinExistence type="predicted"/>
<sequence length="266" mass="30803">MTLPNFICVGVQRAGTTWLYECLKEHPEVYVPEVKELNFFSSHFEKGIEYYASFFEDAGAEHKAIGELSPNYYHIKTAIDRISAALPNTKIILILREPVARSYSHYQLSLTNQCNGMTFDEAMEQVPIISTLSMQATFVEHILKSFPRNNIHLAFYDELQNEPRSFLKRVYGFLDVDDSFTPSILNSRVNRIIFPRTQEFLKRLGLSKLVEYIKSGWLGSVIKEKYNTGGRKKELKVNNVHKSKFLGDIEKLEELLQIELSHWKTK</sequence>
<dbReference type="InterPro" id="IPR000863">
    <property type="entry name" value="Sulfotransferase_dom"/>
</dbReference>
<protein>
    <submittedName>
        <fullName evidence="4">Sulfotransferase</fullName>
    </submittedName>
</protein>
<keyword evidence="1 4" id="KW-0808">Transferase</keyword>
<dbReference type="InterPro" id="IPR027417">
    <property type="entry name" value="P-loop_NTPase"/>
</dbReference>
<dbReference type="AlphaFoldDB" id="A0A6N9TEE4"/>
<dbReference type="PANTHER" id="PTHR10605">
    <property type="entry name" value="HEPARAN SULFATE SULFOTRANSFERASE"/>
    <property type="match status" value="1"/>
</dbReference>
<reference evidence="4 5" key="1">
    <citation type="submission" date="2020-01" db="EMBL/GenBank/DDBJ databases">
        <title>Genomes of bacteria type strains.</title>
        <authorList>
            <person name="Chen J."/>
            <person name="Zhu S."/>
            <person name="Yang J."/>
        </authorList>
    </citation>
    <scope>NUCLEOTIDE SEQUENCE [LARGE SCALE GENOMIC DNA]</scope>
    <source>
        <strain evidence="4 5">LMG 24078</strain>
    </source>
</reference>
<evidence type="ECO:0000313" key="4">
    <source>
        <dbReference type="EMBL" id="NDW14296.1"/>
    </source>
</evidence>
<dbReference type="Gene3D" id="3.40.50.300">
    <property type="entry name" value="P-loop containing nucleotide triphosphate hydrolases"/>
    <property type="match status" value="1"/>
</dbReference>
<dbReference type="GO" id="GO:0008146">
    <property type="term" value="F:sulfotransferase activity"/>
    <property type="evidence" value="ECO:0007669"/>
    <property type="project" value="InterPro"/>
</dbReference>
<evidence type="ECO:0000256" key="1">
    <source>
        <dbReference type="ARBA" id="ARBA00022679"/>
    </source>
</evidence>
<dbReference type="Pfam" id="PF00685">
    <property type="entry name" value="Sulfotransfer_1"/>
    <property type="match status" value="1"/>
</dbReference>
<evidence type="ECO:0000256" key="2">
    <source>
        <dbReference type="ARBA" id="ARBA00023180"/>
    </source>
</evidence>
<dbReference type="RefSeq" id="WP_163104894.1">
    <property type="nucleotide sequence ID" value="NZ_JAAAWO010000001.1"/>
</dbReference>
<dbReference type="EMBL" id="JAAAWO010000001">
    <property type="protein sequence ID" value="NDW14296.1"/>
    <property type="molecule type" value="Genomic_DNA"/>
</dbReference>
<dbReference type="SUPFAM" id="SSF52540">
    <property type="entry name" value="P-loop containing nucleoside triphosphate hydrolases"/>
    <property type="match status" value="1"/>
</dbReference>
<accession>A0A6N9TEE4</accession>
<name>A0A6N9TEE4_9ALTE</name>